<dbReference type="NCBIfam" id="TIGR01802">
    <property type="entry name" value="CM_pl-yst"/>
    <property type="match status" value="1"/>
</dbReference>
<dbReference type="GO" id="GO:0046417">
    <property type="term" value="P:chorismate metabolic process"/>
    <property type="evidence" value="ECO:0007669"/>
    <property type="project" value="InterPro"/>
</dbReference>
<keyword evidence="5" id="KW-0413">Isomerase</keyword>
<gene>
    <name evidence="7" type="ORF">CEPIT_LOCUS6631</name>
</gene>
<organism evidence="7 8">
    <name type="scientific">Cuscuta epithymum</name>
    <dbReference type="NCBI Taxonomy" id="186058"/>
    <lineage>
        <taxon>Eukaryota</taxon>
        <taxon>Viridiplantae</taxon>
        <taxon>Streptophyta</taxon>
        <taxon>Embryophyta</taxon>
        <taxon>Tracheophyta</taxon>
        <taxon>Spermatophyta</taxon>
        <taxon>Magnoliopsida</taxon>
        <taxon>eudicotyledons</taxon>
        <taxon>Gunneridae</taxon>
        <taxon>Pentapetalae</taxon>
        <taxon>asterids</taxon>
        <taxon>lamiids</taxon>
        <taxon>Solanales</taxon>
        <taxon>Convolvulaceae</taxon>
        <taxon>Cuscuteae</taxon>
        <taxon>Cuscuta</taxon>
        <taxon>Cuscuta subgen. Cuscuta</taxon>
    </lineage>
</organism>
<dbReference type="EC" id="5.4.99.5" evidence="3"/>
<dbReference type="GO" id="GO:0004106">
    <property type="term" value="F:chorismate mutase activity"/>
    <property type="evidence" value="ECO:0007669"/>
    <property type="project" value="UniProtKB-EC"/>
</dbReference>
<feature type="signal peptide" evidence="6">
    <location>
        <begin position="1"/>
        <end position="23"/>
    </location>
</feature>
<dbReference type="SUPFAM" id="SSF48600">
    <property type="entry name" value="Chorismate mutase II"/>
    <property type="match status" value="1"/>
</dbReference>
<evidence type="ECO:0000256" key="2">
    <source>
        <dbReference type="ARBA" id="ARBA00004496"/>
    </source>
</evidence>
<evidence type="ECO:0000313" key="8">
    <source>
        <dbReference type="Proteomes" id="UP001152523"/>
    </source>
</evidence>
<name>A0AAV0CN86_9ASTE</name>
<dbReference type="InterPro" id="IPR008238">
    <property type="entry name" value="Chorismate_mutase_AroQ_euk"/>
</dbReference>
<dbReference type="PROSITE" id="PS51169">
    <property type="entry name" value="CHORISMATE_MUT_3"/>
    <property type="match status" value="1"/>
</dbReference>
<dbReference type="PANTHER" id="PTHR21145">
    <property type="entry name" value="CHORISMATE MUTASE"/>
    <property type="match status" value="1"/>
</dbReference>
<dbReference type="InterPro" id="IPR037039">
    <property type="entry name" value="CM_AroQ_sf_eucaryotic"/>
</dbReference>
<dbReference type="Proteomes" id="UP001152523">
    <property type="component" value="Unassembled WGS sequence"/>
</dbReference>
<dbReference type="GO" id="GO:0009073">
    <property type="term" value="P:aromatic amino acid family biosynthetic process"/>
    <property type="evidence" value="ECO:0007669"/>
    <property type="project" value="InterPro"/>
</dbReference>
<keyword evidence="8" id="KW-1185">Reference proteome</keyword>
<proteinExistence type="predicted"/>
<reference evidence="7" key="1">
    <citation type="submission" date="2022-07" db="EMBL/GenBank/DDBJ databases">
        <authorList>
            <person name="Macas J."/>
            <person name="Novak P."/>
            <person name="Neumann P."/>
        </authorList>
    </citation>
    <scope>NUCLEOTIDE SEQUENCE</scope>
</reference>
<dbReference type="PANTHER" id="PTHR21145:SF12">
    <property type="entry name" value="CHORISMATE MUTASE"/>
    <property type="match status" value="1"/>
</dbReference>
<keyword evidence="6" id="KW-0732">Signal</keyword>
<evidence type="ECO:0000256" key="6">
    <source>
        <dbReference type="SAM" id="SignalP"/>
    </source>
</evidence>
<evidence type="ECO:0000313" key="7">
    <source>
        <dbReference type="EMBL" id="CAH9078877.1"/>
    </source>
</evidence>
<comment type="catalytic activity">
    <reaction evidence="1">
        <text>chorismate = prephenate</text>
        <dbReference type="Rhea" id="RHEA:13897"/>
        <dbReference type="ChEBI" id="CHEBI:29748"/>
        <dbReference type="ChEBI" id="CHEBI:29934"/>
        <dbReference type="EC" id="5.4.99.5"/>
    </reaction>
</comment>
<feature type="chain" id="PRO_5043516194" description="chorismate mutase" evidence="6">
    <location>
        <begin position="24"/>
        <end position="287"/>
    </location>
</feature>
<comment type="caution">
    <text evidence="7">The sequence shown here is derived from an EMBL/GenBank/DDBJ whole genome shotgun (WGS) entry which is preliminary data.</text>
</comment>
<dbReference type="GO" id="GO:0005737">
    <property type="term" value="C:cytoplasm"/>
    <property type="evidence" value="ECO:0007669"/>
    <property type="project" value="UniProtKB-SubCell"/>
</dbReference>
<evidence type="ECO:0000256" key="3">
    <source>
        <dbReference type="ARBA" id="ARBA00012404"/>
    </source>
</evidence>
<dbReference type="InterPro" id="IPR036263">
    <property type="entry name" value="Chorismate_II_sf"/>
</dbReference>
<evidence type="ECO:0000256" key="4">
    <source>
        <dbReference type="ARBA" id="ARBA00022490"/>
    </source>
</evidence>
<protein>
    <recommendedName>
        <fullName evidence="3">chorismate mutase</fullName>
        <ecNumber evidence="3">5.4.99.5</ecNumber>
    </recommendedName>
</protein>
<comment type="subcellular location">
    <subcellularLocation>
        <location evidence="2">Cytoplasm</location>
    </subcellularLocation>
</comment>
<evidence type="ECO:0000256" key="1">
    <source>
        <dbReference type="ARBA" id="ARBA00000824"/>
    </source>
</evidence>
<dbReference type="EMBL" id="CAMAPF010000033">
    <property type="protein sequence ID" value="CAH9078877.1"/>
    <property type="molecule type" value="Genomic_DNA"/>
</dbReference>
<evidence type="ECO:0000256" key="5">
    <source>
        <dbReference type="ARBA" id="ARBA00023235"/>
    </source>
</evidence>
<accession>A0AAV0CN86</accession>
<sequence length="287" mass="32171">MKKSQSERTIAAMALFFVGLCLAGKMMPAAADCSSGDNNGKVMTLDSVRESLVRQEDTIILSLMERAKYPMNAQLYDNKSTLFKLDGSGSLFQYFVKQSEILQSKMGRYLSLDELPFFPDGLSQQASLVPDRKCIPFLHPAGKSINNNGDILEKYVSEVLPLFVMPGEDENYTTTATSDLQVLQALSRRIHDGKFVAEAKYTDAPQDYNDYITSRNKDELMRLITDTNVERGVINRVGLKAAELRKCTNNTIAPKLNASAIYENFVIPLTKDVEVDYLLQRLNTTKH</sequence>
<dbReference type="Gene3D" id="1.10.590.10">
    <property type="entry name" value="Chorismate mutase, AroQ class superfamily, eukaryotic"/>
    <property type="match status" value="1"/>
</dbReference>
<keyword evidence="4" id="KW-0963">Cytoplasm</keyword>
<dbReference type="AlphaFoldDB" id="A0AAV0CN86"/>